<dbReference type="SMART" id="SM00530">
    <property type="entry name" value="HTH_XRE"/>
    <property type="match status" value="1"/>
</dbReference>
<dbReference type="InterPro" id="IPR019775">
    <property type="entry name" value="WD40_repeat_CS"/>
</dbReference>
<dbReference type="Pfam" id="PF20703">
    <property type="entry name" value="nSTAND1"/>
    <property type="match status" value="1"/>
</dbReference>
<gene>
    <name evidence="5" type="ORF">ITP53_29745</name>
</gene>
<evidence type="ECO:0000313" key="6">
    <source>
        <dbReference type="Proteomes" id="UP000605361"/>
    </source>
</evidence>
<proteinExistence type="predicted"/>
<evidence type="ECO:0000256" key="3">
    <source>
        <dbReference type="PROSITE-ProRule" id="PRU00221"/>
    </source>
</evidence>
<feature type="repeat" description="WD" evidence="3">
    <location>
        <begin position="911"/>
        <end position="952"/>
    </location>
</feature>
<dbReference type="PANTHER" id="PTHR19848:SF8">
    <property type="entry name" value="F-BOX AND WD REPEAT DOMAIN CONTAINING 7"/>
    <property type="match status" value="1"/>
</dbReference>
<dbReference type="EMBL" id="JADOGI010000103">
    <property type="protein sequence ID" value="MBF8189835.1"/>
    <property type="molecule type" value="Genomic_DNA"/>
</dbReference>
<dbReference type="Pfam" id="PF00400">
    <property type="entry name" value="WD40"/>
    <property type="match status" value="14"/>
</dbReference>
<feature type="repeat" description="WD" evidence="3">
    <location>
        <begin position="1159"/>
        <end position="1200"/>
    </location>
</feature>
<dbReference type="PANTHER" id="PTHR19848">
    <property type="entry name" value="WD40 REPEAT PROTEIN"/>
    <property type="match status" value="1"/>
</dbReference>
<evidence type="ECO:0000259" key="4">
    <source>
        <dbReference type="SMART" id="SM00530"/>
    </source>
</evidence>
<feature type="repeat" description="WD" evidence="3">
    <location>
        <begin position="952"/>
        <end position="986"/>
    </location>
</feature>
<sequence length="1234" mass="130741">MGKWPGRCYGGGPLARGELPLPRSDDPLTRFAADLRELRRRAGSPTYREMVKYAHYSLATLSGAASGQRLPSLPVTLAYVKVCGGDAAEWEKRWHAVAAELAAGGDPEPERHAPYVGLSAFRLEDADLFFGREHLLGELVERLRTDRLITLFGASGAGKSSLLRAGLLASWPHQSVIFTPGAHPLEECAVRLARLTGTPPGLVRAELAADPRALHLFARQVTVDAPGDLLVVVDQFEEVFTLCRDVAERTRFAESLVTAARAGDSRCHVVLGVRSDFHAHCTGHPVLRDELTSRLVVGPMTTGELRRAISAPASRAGCAVEQALLVDLVAHANGRAGVLPLLSHALLETWRRRRGNTLTLTGFQAAGGIDGALAHTAERVYADLEPARQRLARDLFHRLTALGEGTEDTKRRILRAELDTTDPGTEVVLERLAAQRLITMDGDTVELTHEALIRSWPRLHEWLSEDRDALRTHRRLTEAAQAWQELGRDESALYRGVRLATAREVAGRLSRLEREFLDASEAAEAEEAEAALRGTRRLHRLVTLLSVLLALAVAASAVAVGAQRQAAQERNTATSQRVAERAAASRLTDPALAARLSLAAYRLSANEVTRGSLLSAFGTPHATRLTGHGDDVVAVALSRDGRLAATASADATITLTDVTDPHHPRELATVNANARSAALSPDGRTLAAGGDGAVLLWDVADPSRPRRLPSLTGHAGAVGAVAFSPDGRTLAGADAGHLVRLWDLTRGGSATLSGHTGGVKSVAFSADGRTLASASADRTVRLWDLTSRTSAVLSGHTGGVNAVAFGGPVLASAGEDGTVRLWDLAGDPLSAADGHTDAVRALTFMGDALVSGGADASVRVWDVGDPREPRELATLAGHTGTVTSAAFAGRTLATAGSDHTTRLWDLPGDTLTGHHSSVYGAAFSPDGRSLATAGYDRAIRLWNLRDRTSEVLSGHTGPVNAVAYSPDGRMLASASADGTARLWDLRDHGSTVLAEHGDAVESVTFGGGTLATASSDKTAALWDIRTRTRLATLNGHTGPINDVVMTGRVVATASADHTVRLWDFRGRLLAVAARHTDAVKSVAFSPDGRLLASAGSDRVVVLWDVSDPARPAGVALLNGYTDAVKSVAFSPDGRTLATVSSDKTAVLWDVASRSRLATLIGHGKPVDAVAYAPDGHTLATAGEDWVAKLWETDPERVVARICATTASSPITPGEWSQYFPGMPAEPVCPDERIR</sequence>
<dbReference type="SUPFAM" id="SSF52540">
    <property type="entry name" value="P-loop containing nucleoside triphosphate hydrolases"/>
    <property type="match status" value="1"/>
</dbReference>
<accession>A0A931AGR2</accession>
<feature type="repeat" description="WD" evidence="3">
    <location>
        <begin position="752"/>
        <end position="793"/>
    </location>
</feature>
<dbReference type="InterPro" id="IPR036322">
    <property type="entry name" value="WD40_repeat_dom_sf"/>
</dbReference>
<evidence type="ECO:0000313" key="5">
    <source>
        <dbReference type="EMBL" id="MBF8189835.1"/>
    </source>
</evidence>
<evidence type="ECO:0000256" key="1">
    <source>
        <dbReference type="ARBA" id="ARBA00022574"/>
    </source>
</evidence>
<dbReference type="InterPro" id="IPR049052">
    <property type="entry name" value="nSTAND1"/>
</dbReference>
<keyword evidence="1 3" id="KW-0853">WD repeat</keyword>
<feature type="repeat" description="WD" evidence="3">
    <location>
        <begin position="875"/>
        <end position="906"/>
    </location>
</feature>
<dbReference type="InterPro" id="IPR015943">
    <property type="entry name" value="WD40/YVTN_repeat-like_dom_sf"/>
</dbReference>
<protein>
    <recommendedName>
        <fullName evidence="4">HTH cro/C1-type domain-containing protein</fullName>
    </recommendedName>
</protein>
<evidence type="ECO:0000256" key="2">
    <source>
        <dbReference type="ARBA" id="ARBA00022737"/>
    </source>
</evidence>
<feature type="repeat" description="WD" evidence="3">
    <location>
        <begin position="625"/>
        <end position="666"/>
    </location>
</feature>
<comment type="caution">
    <text evidence="5">The sequence shown here is derived from an EMBL/GenBank/DDBJ whole genome shotgun (WGS) entry which is preliminary data.</text>
</comment>
<dbReference type="PROSITE" id="PS50294">
    <property type="entry name" value="WD_REPEATS_REGION"/>
    <property type="match status" value="12"/>
</dbReference>
<feature type="repeat" description="WD" evidence="3">
    <location>
        <begin position="711"/>
        <end position="752"/>
    </location>
</feature>
<dbReference type="SMART" id="SM00320">
    <property type="entry name" value="WD40"/>
    <property type="match status" value="14"/>
</dbReference>
<keyword evidence="6" id="KW-1185">Reference proteome</keyword>
<dbReference type="AlphaFoldDB" id="A0A931AGR2"/>
<dbReference type="Proteomes" id="UP000605361">
    <property type="component" value="Unassembled WGS sequence"/>
</dbReference>
<name>A0A931AGR2_9ACTN</name>
<dbReference type="PROSITE" id="PS50082">
    <property type="entry name" value="WD_REPEATS_2"/>
    <property type="match status" value="13"/>
</dbReference>
<dbReference type="PROSITE" id="PS00678">
    <property type="entry name" value="WD_REPEATS_1"/>
    <property type="match status" value="10"/>
</dbReference>
<dbReference type="SUPFAM" id="SSF50978">
    <property type="entry name" value="WD40 repeat-like"/>
    <property type="match status" value="2"/>
</dbReference>
<reference evidence="5" key="1">
    <citation type="submission" date="2020-11" db="EMBL/GenBank/DDBJ databases">
        <title>Whole-genome analyses of Nonomuraea sp. K274.</title>
        <authorList>
            <person name="Veyisoglu A."/>
        </authorList>
    </citation>
    <scope>NUCLEOTIDE SEQUENCE</scope>
    <source>
        <strain evidence="5">K274</strain>
    </source>
</reference>
<dbReference type="CDD" id="cd00200">
    <property type="entry name" value="WD40"/>
    <property type="match status" value="3"/>
</dbReference>
<feature type="repeat" description="WD" evidence="3">
    <location>
        <begin position="832"/>
        <end position="871"/>
    </location>
</feature>
<keyword evidence="2" id="KW-0677">Repeat</keyword>
<feature type="repeat" description="WD" evidence="3">
    <location>
        <begin position="993"/>
        <end position="1032"/>
    </location>
</feature>
<dbReference type="Gene3D" id="3.40.50.300">
    <property type="entry name" value="P-loop containing nucleotide triphosphate hydrolases"/>
    <property type="match status" value="1"/>
</dbReference>
<feature type="repeat" description="WD" evidence="3">
    <location>
        <begin position="1072"/>
        <end position="1106"/>
    </location>
</feature>
<dbReference type="PRINTS" id="PR00320">
    <property type="entry name" value="GPROTEINBRPT"/>
</dbReference>
<feature type="repeat" description="WD" evidence="3">
    <location>
        <begin position="1117"/>
        <end position="1158"/>
    </location>
</feature>
<feature type="repeat" description="WD" evidence="3">
    <location>
        <begin position="1033"/>
        <end position="1065"/>
    </location>
</feature>
<dbReference type="InterPro" id="IPR020472">
    <property type="entry name" value="WD40_PAC1"/>
</dbReference>
<dbReference type="Gene3D" id="2.130.10.10">
    <property type="entry name" value="YVTN repeat-like/Quinoprotein amine dehydrogenase"/>
    <property type="match status" value="5"/>
</dbReference>
<dbReference type="InterPro" id="IPR001387">
    <property type="entry name" value="Cro/C1-type_HTH"/>
</dbReference>
<feature type="repeat" description="WD" evidence="3">
    <location>
        <begin position="793"/>
        <end position="824"/>
    </location>
</feature>
<organism evidence="5 6">
    <name type="scientific">Nonomuraea cypriaca</name>
    <dbReference type="NCBI Taxonomy" id="1187855"/>
    <lineage>
        <taxon>Bacteria</taxon>
        <taxon>Bacillati</taxon>
        <taxon>Actinomycetota</taxon>
        <taxon>Actinomycetes</taxon>
        <taxon>Streptosporangiales</taxon>
        <taxon>Streptosporangiaceae</taxon>
        <taxon>Nonomuraea</taxon>
    </lineage>
</organism>
<feature type="domain" description="HTH cro/C1-type" evidence="4">
    <location>
        <begin position="34"/>
        <end position="90"/>
    </location>
</feature>
<dbReference type="InterPro" id="IPR001680">
    <property type="entry name" value="WD40_rpt"/>
</dbReference>
<dbReference type="InterPro" id="IPR027417">
    <property type="entry name" value="P-loop_NTPase"/>
</dbReference>